<sequence length="115" mass="12759">MRLQTTIEMYNYPRAKVVRFTPDARGGRAQATVQTRGKSVWPAHSPQNGVLGFIPFPEGGTKATHLLSACFRVTALVQRVDRPPASRLLEKESDREVARGIGHTHRSARAEWGGH</sequence>
<comment type="caution">
    <text evidence="2">The sequence shown here is derived from an EMBL/GenBank/DDBJ whole genome shotgun (WGS) entry which is preliminary data.</text>
</comment>
<dbReference type="AlphaFoldDB" id="A0A9Q1ENS0"/>
<evidence type="ECO:0000256" key="1">
    <source>
        <dbReference type="SAM" id="MobiDB-lite"/>
    </source>
</evidence>
<dbReference type="Proteomes" id="UP001152622">
    <property type="component" value="Chromosome 14"/>
</dbReference>
<protein>
    <submittedName>
        <fullName evidence="2">Uncharacterized protein</fullName>
    </submittedName>
</protein>
<dbReference type="EMBL" id="JAINUF010000014">
    <property type="protein sequence ID" value="KAJ8342230.1"/>
    <property type="molecule type" value="Genomic_DNA"/>
</dbReference>
<evidence type="ECO:0000313" key="2">
    <source>
        <dbReference type="EMBL" id="KAJ8342230.1"/>
    </source>
</evidence>
<keyword evidence="3" id="KW-1185">Reference proteome</keyword>
<proteinExistence type="predicted"/>
<feature type="region of interest" description="Disordered" evidence="1">
    <location>
        <begin position="92"/>
        <end position="115"/>
    </location>
</feature>
<reference evidence="2" key="1">
    <citation type="journal article" date="2023" name="Science">
        <title>Genome structures resolve the early diversification of teleost fishes.</title>
        <authorList>
            <person name="Parey E."/>
            <person name="Louis A."/>
            <person name="Montfort J."/>
            <person name="Bouchez O."/>
            <person name="Roques C."/>
            <person name="Iampietro C."/>
            <person name="Lluch J."/>
            <person name="Castinel A."/>
            <person name="Donnadieu C."/>
            <person name="Desvignes T."/>
            <person name="Floi Bucao C."/>
            <person name="Jouanno E."/>
            <person name="Wen M."/>
            <person name="Mejri S."/>
            <person name="Dirks R."/>
            <person name="Jansen H."/>
            <person name="Henkel C."/>
            <person name="Chen W.J."/>
            <person name="Zahm M."/>
            <person name="Cabau C."/>
            <person name="Klopp C."/>
            <person name="Thompson A.W."/>
            <person name="Robinson-Rechavi M."/>
            <person name="Braasch I."/>
            <person name="Lecointre G."/>
            <person name="Bobe J."/>
            <person name="Postlethwait J.H."/>
            <person name="Berthelot C."/>
            <person name="Roest Crollius H."/>
            <person name="Guiguen Y."/>
        </authorList>
    </citation>
    <scope>NUCLEOTIDE SEQUENCE</scope>
    <source>
        <strain evidence="2">WJC10195</strain>
    </source>
</reference>
<name>A0A9Q1ENS0_SYNKA</name>
<evidence type="ECO:0000313" key="3">
    <source>
        <dbReference type="Proteomes" id="UP001152622"/>
    </source>
</evidence>
<accession>A0A9Q1ENS0</accession>
<organism evidence="2 3">
    <name type="scientific">Synaphobranchus kaupii</name>
    <name type="common">Kaup's arrowtooth eel</name>
    <dbReference type="NCBI Taxonomy" id="118154"/>
    <lineage>
        <taxon>Eukaryota</taxon>
        <taxon>Metazoa</taxon>
        <taxon>Chordata</taxon>
        <taxon>Craniata</taxon>
        <taxon>Vertebrata</taxon>
        <taxon>Euteleostomi</taxon>
        <taxon>Actinopterygii</taxon>
        <taxon>Neopterygii</taxon>
        <taxon>Teleostei</taxon>
        <taxon>Anguilliformes</taxon>
        <taxon>Synaphobranchidae</taxon>
        <taxon>Synaphobranchus</taxon>
    </lineage>
</organism>
<gene>
    <name evidence="2" type="ORF">SKAU_G00321580</name>
</gene>